<reference evidence="1" key="1">
    <citation type="journal article" date="2014" name="Int. J. Syst. Evol. Microbiol.">
        <title>Complete genome sequence of Corynebacterium casei LMG S-19264T (=DSM 44701T), isolated from a smear-ripened cheese.</title>
        <authorList>
            <consortium name="US DOE Joint Genome Institute (JGI-PGF)"/>
            <person name="Walter F."/>
            <person name="Albersmeier A."/>
            <person name="Kalinowski J."/>
            <person name="Ruckert C."/>
        </authorList>
    </citation>
    <scope>NUCLEOTIDE SEQUENCE</scope>
    <source>
        <strain evidence="1">CGMCC 1.15448</strain>
    </source>
</reference>
<dbReference type="Proteomes" id="UP000607559">
    <property type="component" value="Unassembled WGS sequence"/>
</dbReference>
<evidence type="ECO:0000313" key="2">
    <source>
        <dbReference type="Proteomes" id="UP000607559"/>
    </source>
</evidence>
<accession>A0A8J2UI71</accession>
<reference evidence="1" key="2">
    <citation type="submission" date="2020-09" db="EMBL/GenBank/DDBJ databases">
        <authorList>
            <person name="Sun Q."/>
            <person name="Zhou Y."/>
        </authorList>
    </citation>
    <scope>NUCLEOTIDE SEQUENCE</scope>
    <source>
        <strain evidence="1">CGMCC 1.15448</strain>
    </source>
</reference>
<dbReference type="PANTHER" id="PTHR43167">
    <property type="entry name" value="PUTATIVE (AFU_ORTHOLOGUE AFUA_6G01830)-RELATED"/>
    <property type="match status" value="1"/>
</dbReference>
<dbReference type="SUPFAM" id="SSF53335">
    <property type="entry name" value="S-adenosyl-L-methionine-dependent methyltransferases"/>
    <property type="match status" value="1"/>
</dbReference>
<dbReference type="PANTHER" id="PTHR43167:SF1">
    <property type="entry name" value="PUTATIVE (AFU_ORTHOLOGUE AFUA_6G01830)-RELATED"/>
    <property type="match status" value="1"/>
</dbReference>
<name>A0A8J2UI71_9BACT</name>
<dbReference type="RefSeq" id="WP_188937317.1">
    <property type="nucleotide sequence ID" value="NZ_BMJC01000006.1"/>
</dbReference>
<sequence length="264" mass="29566">MYSPVRLAQKYLRYYVTAANGKGHGIHSPFVFDFVIKVLNDRHHYPAYDAVEGLRRRLRHDQTPLEVNDLGAGSAYPVTINRTIADIARRAAKPPRLGQMLYRVARHYQPATILELGTSLGLSTAYMAAAAPAATVNTIEGAPAIADAARRNLHSLNLAATVHTGPFDEVLPNLLPTLPPIALAFIDGNHRLDPTLRYFNLLLPRASRSSVLIFDDIHWSAEMEAAWSAIKSDPRVYLTIDLFFLGFVFLREEFKVKQDFVIRF</sequence>
<protein>
    <submittedName>
        <fullName evidence="1">O-methyltransferase</fullName>
    </submittedName>
</protein>
<comment type="caution">
    <text evidence="1">The sequence shown here is derived from an EMBL/GenBank/DDBJ whole genome shotgun (WGS) entry which is preliminary data.</text>
</comment>
<evidence type="ECO:0000313" key="1">
    <source>
        <dbReference type="EMBL" id="GGB21773.1"/>
    </source>
</evidence>
<organism evidence="1 2">
    <name type="scientific">Puia dinghuensis</name>
    <dbReference type="NCBI Taxonomy" id="1792502"/>
    <lineage>
        <taxon>Bacteria</taxon>
        <taxon>Pseudomonadati</taxon>
        <taxon>Bacteroidota</taxon>
        <taxon>Chitinophagia</taxon>
        <taxon>Chitinophagales</taxon>
        <taxon>Chitinophagaceae</taxon>
        <taxon>Puia</taxon>
    </lineage>
</organism>
<gene>
    <name evidence="1" type="ORF">GCM10011511_52020</name>
</gene>
<keyword evidence="2" id="KW-1185">Reference proteome</keyword>
<proteinExistence type="predicted"/>
<dbReference type="EMBL" id="BMJC01000006">
    <property type="protein sequence ID" value="GGB21773.1"/>
    <property type="molecule type" value="Genomic_DNA"/>
</dbReference>
<dbReference type="Gene3D" id="3.40.50.150">
    <property type="entry name" value="Vaccinia Virus protein VP39"/>
    <property type="match status" value="1"/>
</dbReference>
<dbReference type="Pfam" id="PF13578">
    <property type="entry name" value="Methyltransf_24"/>
    <property type="match status" value="1"/>
</dbReference>
<dbReference type="AlphaFoldDB" id="A0A8J2UI71"/>
<dbReference type="InterPro" id="IPR029063">
    <property type="entry name" value="SAM-dependent_MTases_sf"/>
</dbReference>